<evidence type="ECO:0000313" key="2">
    <source>
        <dbReference type="EMBL" id="KGN64622.1"/>
    </source>
</evidence>
<evidence type="ECO:0000256" key="1">
    <source>
        <dbReference type="SAM" id="MobiDB-lite"/>
    </source>
</evidence>
<accession>A0A0A0LV05</accession>
<organism evidence="2 3">
    <name type="scientific">Cucumis sativus</name>
    <name type="common">Cucumber</name>
    <dbReference type="NCBI Taxonomy" id="3659"/>
    <lineage>
        <taxon>Eukaryota</taxon>
        <taxon>Viridiplantae</taxon>
        <taxon>Streptophyta</taxon>
        <taxon>Embryophyta</taxon>
        <taxon>Tracheophyta</taxon>
        <taxon>Spermatophyta</taxon>
        <taxon>Magnoliopsida</taxon>
        <taxon>eudicotyledons</taxon>
        <taxon>Gunneridae</taxon>
        <taxon>Pentapetalae</taxon>
        <taxon>rosids</taxon>
        <taxon>fabids</taxon>
        <taxon>Cucurbitales</taxon>
        <taxon>Cucurbitaceae</taxon>
        <taxon>Benincaseae</taxon>
        <taxon>Cucumis</taxon>
    </lineage>
</organism>
<proteinExistence type="predicted"/>
<dbReference type="Proteomes" id="UP000029981">
    <property type="component" value="Chromosome 1"/>
</dbReference>
<gene>
    <name evidence="2" type="ORF">Csa_1G071850</name>
</gene>
<dbReference type="EMBL" id="CM002922">
    <property type="protein sequence ID" value="KGN64622.1"/>
    <property type="molecule type" value="Genomic_DNA"/>
</dbReference>
<feature type="compositionally biased region" description="Basic residues" evidence="1">
    <location>
        <begin position="18"/>
        <end position="29"/>
    </location>
</feature>
<sequence length="68" mass="7943">MKDPTLKQEPMLEGPLRDHHHHHHRRRHHSESSSNQTAVPVVLSKAEQLKRAEESLRTVMYLSCWGPN</sequence>
<reference evidence="2 3" key="2">
    <citation type="journal article" date="2009" name="PLoS ONE">
        <title>An integrated genetic and cytogenetic map of the cucumber genome.</title>
        <authorList>
            <person name="Ren Y."/>
            <person name="Zhang Z."/>
            <person name="Liu J."/>
            <person name="Staub J.E."/>
            <person name="Han Y."/>
            <person name="Cheng Z."/>
            <person name="Li X."/>
            <person name="Lu J."/>
            <person name="Miao H."/>
            <person name="Kang H."/>
            <person name="Xie B."/>
            <person name="Gu X."/>
            <person name="Wang X."/>
            <person name="Du Y."/>
            <person name="Jin W."/>
            <person name="Huang S."/>
        </authorList>
    </citation>
    <scope>NUCLEOTIDE SEQUENCE [LARGE SCALE GENOMIC DNA]</scope>
    <source>
        <strain evidence="3">cv. 9930</strain>
    </source>
</reference>
<dbReference type="Gramene" id="KGN64622">
    <property type="protein sequence ID" value="KGN64622"/>
    <property type="gene ID" value="Csa_1G071850"/>
</dbReference>
<reference evidence="2 3" key="3">
    <citation type="journal article" date="2010" name="BMC Genomics">
        <title>Transcriptome sequencing and comparative analysis of cucumber flowers with different sex types.</title>
        <authorList>
            <person name="Guo S."/>
            <person name="Zheng Y."/>
            <person name="Joung J.G."/>
            <person name="Liu S."/>
            <person name="Zhang Z."/>
            <person name="Crasta O.R."/>
            <person name="Sobral B.W."/>
            <person name="Xu Y."/>
            <person name="Huang S."/>
            <person name="Fei Z."/>
        </authorList>
    </citation>
    <scope>NUCLEOTIDE SEQUENCE [LARGE SCALE GENOMIC DNA]</scope>
    <source>
        <strain evidence="3">cv. 9930</strain>
    </source>
</reference>
<protein>
    <submittedName>
        <fullName evidence="2">Uncharacterized protein</fullName>
    </submittedName>
</protein>
<dbReference type="InterPro" id="IPR022251">
    <property type="entry name" value="DUF3774_wound-induced"/>
</dbReference>
<feature type="region of interest" description="Disordered" evidence="1">
    <location>
        <begin position="1"/>
        <end position="42"/>
    </location>
</feature>
<keyword evidence="3" id="KW-1185">Reference proteome</keyword>
<reference evidence="2 3" key="4">
    <citation type="journal article" date="2011" name="BMC Genomics">
        <title>RNA-Seq improves annotation of protein-coding genes in the cucumber genome.</title>
        <authorList>
            <person name="Li Z."/>
            <person name="Zhang Z."/>
            <person name="Yan P."/>
            <person name="Huang S."/>
            <person name="Fei Z."/>
            <person name="Lin K."/>
        </authorList>
    </citation>
    <scope>NUCLEOTIDE SEQUENCE [LARGE SCALE GENOMIC DNA]</scope>
    <source>
        <strain evidence="3">cv. 9930</strain>
    </source>
</reference>
<evidence type="ECO:0000313" key="3">
    <source>
        <dbReference type="Proteomes" id="UP000029981"/>
    </source>
</evidence>
<dbReference type="PANTHER" id="PTHR33090">
    <property type="entry name" value="DUF3774 DOMAIN PROTEIN-RELATED"/>
    <property type="match status" value="1"/>
</dbReference>
<dbReference type="Pfam" id="PF12609">
    <property type="entry name" value="DUF3774"/>
    <property type="match status" value="1"/>
</dbReference>
<dbReference type="AlphaFoldDB" id="A0A0A0LV05"/>
<reference evidence="2 3" key="1">
    <citation type="journal article" date="2009" name="Nat. Genet.">
        <title>The genome of the cucumber, Cucumis sativus L.</title>
        <authorList>
            <person name="Huang S."/>
            <person name="Li R."/>
            <person name="Zhang Z."/>
            <person name="Li L."/>
            <person name="Gu X."/>
            <person name="Fan W."/>
            <person name="Lucas W.J."/>
            <person name="Wang X."/>
            <person name="Xie B."/>
            <person name="Ni P."/>
            <person name="Ren Y."/>
            <person name="Zhu H."/>
            <person name="Li J."/>
            <person name="Lin K."/>
            <person name="Jin W."/>
            <person name="Fei Z."/>
            <person name="Li G."/>
            <person name="Staub J."/>
            <person name="Kilian A."/>
            <person name="van der Vossen E.A."/>
            <person name="Wu Y."/>
            <person name="Guo J."/>
            <person name="He J."/>
            <person name="Jia Z."/>
            <person name="Ren Y."/>
            <person name="Tian G."/>
            <person name="Lu Y."/>
            <person name="Ruan J."/>
            <person name="Qian W."/>
            <person name="Wang M."/>
            <person name="Huang Q."/>
            <person name="Li B."/>
            <person name="Xuan Z."/>
            <person name="Cao J."/>
            <person name="Asan"/>
            <person name="Wu Z."/>
            <person name="Zhang J."/>
            <person name="Cai Q."/>
            <person name="Bai Y."/>
            <person name="Zhao B."/>
            <person name="Han Y."/>
            <person name="Li Y."/>
            <person name="Li X."/>
            <person name="Wang S."/>
            <person name="Shi Q."/>
            <person name="Liu S."/>
            <person name="Cho W.K."/>
            <person name="Kim J.Y."/>
            <person name="Xu Y."/>
            <person name="Heller-Uszynska K."/>
            <person name="Miao H."/>
            <person name="Cheng Z."/>
            <person name="Zhang S."/>
            <person name="Wu J."/>
            <person name="Yang Y."/>
            <person name="Kang H."/>
            <person name="Li M."/>
            <person name="Liang H."/>
            <person name="Ren X."/>
            <person name="Shi Z."/>
            <person name="Wen M."/>
            <person name="Jian M."/>
            <person name="Yang H."/>
            <person name="Zhang G."/>
            <person name="Yang Z."/>
            <person name="Chen R."/>
            <person name="Liu S."/>
            <person name="Li J."/>
            <person name="Ma L."/>
            <person name="Liu H."/>
            <person name="Zhou Y."/>
            <person name="Zhao J."/>
            <person name="Fang X."/>
            <person name="Li G."/>
            <person name="Fang L."/>
            <person name="Li Y."/>
            <person name="Liu D."/>
            <person name="Zheng H."/>
            <person name="Zhang Y."/>
            <person name="Qin N."/>
            <person name="Li Z."/>
            <person name="Yang G."/>
            <person name="Yang S."/>
            <person name="Bolund L."/>
            <person name="Kristiansen K."/>
            <person name="Zheng H."/>
            <person name="Li S."/>
            <person name="Zhang X."/>
            <person name="Yang H."/>
            <person name="Wang J."/>
            <person name="Sun R."/>
            <person name="Zhang B."/>
            <person name="Jiang S."/>
            <person name="Wang J."/>
            <person name="Du Y."/>
            <person name="Li S."/>
        </authorList>
    </citation>
    <scope>NUCLEOTIDE SEQUENCE [LARGE SCALE GENOMIC DNA]</scope>
    <source>
        <strain evidence="3">cv. 9930</strain>
    </source>
</reference>
<name>A0A0A0LV05_CUCSA</name>